<evidence type="ECO:0000256" key="4">
    <source>
        <dbReference type="SAM" id="Coils"/>
    </source>
</evidence>
<dbReference type="EC" id="3.1.1.-" evidence="3"/>
<evidence type="ECO:0000259" key="6">
    <source>
        <dbReference type="Pfam" id="PF00135"/>
    </source>
</evidence>
<gene>
    <name evidence="7" type="ORF">BDV98DRAFT_531938</name>
</gene>
<name>A0A5C3QI67_9AGAR</name>
<protein>
    <recommendedName>
        <fullName evidence="3">Carboxylic ester hydrolase</fullName>
        <ecNumber evidence="3">3.1.1.-</ecNumber>
    </recommendedName>
</protein>
<feature type="coiled-coil region" evidence="4">
    <location>
        <begin position="419"/>
        <end position="446"/>
    </location>
</feature>
<dbReference type="Proteomes" id="UP000305067">
    <property type="component" value="Unassembled WGS sequence"/>
</dbReference>
<keyword evidence="2 3" id="KW-0378">Hydrolase</keyword>
<feature type="domain" description="Carboxylesterase type B" evidence="6">
    <location>
        <begin position="26"/>
        <end position="302"/>
    </location>
</feature>
<dbReference type="AlphaFoldDB" id="A0A5C3QI67"/>
<dbReference type="SUPFAM" id="SSF53474">
    <property type="entry name" value="alpha/beta-Hydrolases"/>
    <property type="match status" value="1"/>
</dbReference>
<evidence type="ECO:0000313" key="7">
    <source>
        <dbReference type="EMBL" id="TFK99878.1"/>
    </source>
</evidence>
<evidence type="ECO:0000313" key="8">
    <source>
        <dbReference type="Proteomes" id="UP000305067"/>
    </source>
</evidence>
<reference evidence="7 8" key="1">
    <citation type="journal article" date="2019" name="Nat. Ecol. Evol.">
        <title>Megaphylogeny resolves global patterns of mushroom evolution.</title>
        <authorList>
            <person name="Varga T."/>
            <person name="Krizsan K."/>
            <person name="Foldi C."/>
            <person name="Dima B."/>
            <person name="Sanchez-Garcia M."/>
            <person name="Sanchez-Ramirez S."/>
            <person name="Szollosi G.J."/>
            <person name="Szarkandi J.G."/>
            <person name="Papp V."/>
            <person name="Albert L."/>
            <person name="Andreopoulos W."/>
            <person name="Angelini C."/>
            <person name="Antonin V."/>
            <person name="Barry K.W."/>
            <person name="Bougher N.L."/>
            <person name="Buchanan P."/>
            <person name="Buyck B."/>
            <person name="Bense V."/>
            <person name="Catcheside P."/>
            <person name="Chovatia M."/>
            <person name="Cooper J."/>
            <person name="Damon W."/>
            <person name="Desjardin D."/>
            <person name="Finy P."/>
            <person name="Geml J."/>
            <person name="Haridas S."/>
            <person name="Hughes K."/>
            <person name="Justo A."/>
            <person name="Karasinski D."/>
            <person name="Kautmanova I."/>
            <person name="Kiss B."/>
            <person name="Kocsube S."/>
            <person name="Kotiranta H."/>
            <person name="LaButti K.M."/>
            <person name="Lechner B.E."/>
            <person name="Liimatainen K."/>
            <person name="Lipzen A."/>
            <person name="Lukacs Z."/>
            <person name="Mihaltcheva S."/>
            <person name="Morgado L.N."/>
            <person name="Niskanen T."/>
            <person name="Noordeloos M.E."/>
            <person name="Ohm R.A."/>
            <person name="Ortiz-Santana B."/>
            <person name="Ovrebo C."/>
            <person name="Racz N."/>
            <person name="Riley R."/>
            <person name="Savchenko A."/>
            <person name="Shiryaev A."/>
            <person name="Soop K."/>
            <person name="Spirin V."/>
            <person name="Szebenyi C."/>
            <person name="Tomsovsky M."/>
            <person name="Tulloss R.E."/>
            <person name="Uehling J."/>
            <person name="Grigoriev I.V."/>
            <person name="Vagvolgyi C."/>
            <person name="Papp T."/>
            <person name="Martin F.M."/>
            <person name="Miettinen O."/>
            <person name="Hibbett D.S."/>
            <person name="Nagy L.G."/>
        </authorList>
    </citation>
    <scope>NUCLEOTIDE SEQUENCE [LARGE SCALE GENOMIC DNA]</scope>
    <source>
        <strain evidence="7 8">CBS 309.79</strain>
    </source>
</reference>
<dbReference type="PROSITE" id="PS00122">
    <property type="entry name" value="CARBOXYLESTERASE_B_1"/>
    <property type="match status" value="1"/>
</dbReference>
<evidence type="ECO:0000256" key="5">
    <source>
        <dbReference type="SAM" id="MobiDB-lite"/>
    </source>
</evidence>
<evidence type="ECO:0000256" key="3">
    <source>
        <dbReference type="RuleBase" id="RU361235"/>
    </source>
</evidence>
<dbReference type="GO" id="GO:0016787">
    <property type="term" value="F:hydrolase activity"/>
    <property type="evidence" value="ECO:0007669"/>
    <property type="project" value="UniProtKB-KW"/>
</dbReference>
<keyword evidence="4" id="KW-0175">Coiled coil</keyword>
<evidence type="ECO:0000256" key="2">
    <source>
        <dbReference type="ARBA" id="ARBA00022801"/>
    </source>
</evidence>
<feature type="compositionally biased region" description="Low complexity" evidence="5">
    <location>
        <begin position="338"/>
        <end position="347"/>
    </location>
</feature>
<dbReference type="Gene3D" id="3.40.50.1820">
    <property type="entry name" value="alpha/beta hydrolase"/>
    <property type="match status" value="1"/>
</dbReference>
<dbReference type="STRING" id="1884261.A0A5C3QI67"/>
<keyword evidence="8" id="KW-1185">Reference proteome</keyword>
<sequence length="650" mass="71377">MAAPTHPSPQLVHSSLRTTFTGVIHPKSTPDCSIHQYRGIKYASIPARFRQSVLFNSYPEGTDVTRFGPICPQRPANKTVEDELFGTPADDTVPFCKMQQDEFECLNMNITCPAGVPTTPLLPVMVWIHGGGERGSGSSWAYDGGAIVKKSAELGKPIILVTINYRIGLFGFAASPALRDDNEAAGDVGVGNYGLHDQRQALTWIRNYIGEFGGAASSVTIFGSSTGASDVVSHLLSSRNSTTPLFHRAIVQSPVIDPSPPNVYAAGSMMSRLLCRINSSLSGDIDTLRKVNPDDLVNLSWQTRVTDDGAWFKDGWKTWFEDEGYTNGNRRRSRSRASQRSGSGSARPRSKSRSRASSRPPSDQQPMIIGDSSPSFAPEYLPAEVSLMSMWTAPLLNRRLKAVCQSLAKASRILRAYELDSSQISAEDEEEEIFKIEERVRQLVHDARVGWPTDRAAEAAVRDRGGRGVWRYVFDEEGVEDVRCFFDCAKVSAISLGLSGSYGQKMYESDEMGGTYSEEEVSSSSSEDSFDDGMDDNDSAFGSYDDDVWGTSSYTCASPYQLVRDALQSRWISFSYGESPWNEHGVYVFGPEGETGERSTRIFEGRRRKDLWSETLAPLGMTTVWKVGVELERGPTGVGMGVAVVGNMKV</sequence>
<dbReference type="Pfam" id="PF00135">
    <property type="entry name" value="COesterase"/>
    <property type="match status" value="1"/>
</dbReference>
<evidence type="ECO:0000256" key="1">
    <source>
        <dbReference type="ARBA" id="ARBA00005964"/>
    </source>
</evidence>
<dbReference type="EMBL" id="ML178831">
    <property type="protein sequence ID" value="TFK99878.1"/>
    <property type="molecule type" value="Genomic_DNA"/>
</dbReference>
<dbReference type="InterPro" id="IPR050309">
    <property type="entry name" value="Type-B_Carboxylest/Lipase"/>
</dbReference>
<dbReference type="InterPro" id="IPR029058">
    <property type="entry name" value="AB_hydrolase_fold"/>
</dbReference>
<proteinExistence type="inferred from homology"/>
<dbReference type="InterPro" id="IPR019826">
    <property type="entry name" value="Carboxylesterase_B_AS"/>
</dbReference>
<comment type="similarity">
    <text evidence="1 3">Belongs to the type-B carboxylesterase/lipase family.</text>
</comment>
<feature type="region of interest" description="Disordered" evidence="5">
    <location>
        <begin position="509"/>
        <end position="536"/>
    </location>
</feature>
<feature type="region of interest" description="Disordered" evidence="5">
    <location>
        <begin position="327"/>
        <end position="374"/>
    </location>
</feature>
<dbReference type="OrthoDB" id="3200163at2759"/>
<dbReference type="PANTHER" id="PTHR11559">
    <property type="entry name" value="CARBOXYLESTERASE"/>
    <property type="match status" value="1"/>
</dbReference>
<accession>A0A5C3QI67</accession>
<organism evidence="7 8">
    <name type="scientific">Pterulicium gracile</name>
    <dbReference type="NCBI Taxonomy" id="1884261"/>
    <lineage>
        <taxon>Eukaryota</taxon>
        <taxon>Fungi</taxon>
        <taxon>Dikarya</taxon>
        <taxon>Basidiomycota</taxon>
        <taxon>Agaricomycotina</taxon>
        <taxon>Agaricomycetes</taxon>
        <taxon>Agaricomycetidae</taxon>
        <taxon>Agaricales</taxon>
        <taxon>Pleurotineae</taxon>
        <taxon>Pterulaceae</taxon>
        <taxon>Pterulicium</taxon>
    </lineage>
</organism>
<dbReference type="InterPro" id="IPR002018">
    <property type="entry name" value="CarbesteraseB"/>
</dbReference>